<reference evidence="3" key="2">
    <citation type="submission" date="2025-08" db="UniProtKB">
        <authorList>
            <consortium name="RefSeq"/>
        </authorList>
    </citation>
    <scope>IDENTIFICATION</scope>
    <source>
        <tissue evidence="3">Leaf</tissue>
    </source>
</reference>
<evidence type="ECO:0000313" key="3">
    <source>
        <dbReference type="RefSeq" id="XP_009799397.1"/>
    </source>
</evidence>
<evidence type="ECO:0000256" key="1">
    <source>
        <dbReference type="SAM" id="MobiDB-lite"/>
    </source>
</evidence>
<feature type="region of interest" description="Disordered" evidence="1">
    <location>
        <begin position="202"/>
        <end position="221"/>
    </location>
</feature>
<protein>
    <submittedName>
        <fullName evidence="3">Uncharacterized protein LOC104245483</fullName>
    </submittedName>
</protein>
<dbReference type="AlphaFoldDB" id="A0A1U7Y5J7"/>
<keyword evidence="2" id="KW-1185">Reference proteome</keyword>
<gene>
    <name evidence="3" type="primary">LOC104245483</name>
</gene>
<feature type="region of interest" description="Disordered" evidence="1">
    <location>
        <begin position="84"/>
        <end position="139"/>
    </location>
</feature>
<accession>A0A1U7Y5J7</accession>
<proteinExistence type="predicted"/>
<name>A0A1U7Y5J7_NICSY</name>
<reference evidence="2" key="1">
    <citation type="journal article" date="2013" name="Genome Biol.">
        <title>Reference genomes and transcriptomes of Nicotiana sylvestris and Nicotiana tomentosiformis.</title>
        <authorList>
            <person name="Sierro N."/>
            <person name="Battey J.N."/>
            <person name="Ouadi S."/>
            <person name="Bovet L."/>
            <person name="Goepfert S."/>
            <person name="Bakaher N."/>
            <person name="Peitsch M.C."/>
            <person name="Ivanov N.V."/>
        </authorList>
    </citation>
    <scope>NUCLEOTIDE SEQUENCE [LARGE SCALE GENOMIC DNA]</scope>
</reference>
<organism evidence="2 3">
    <name type="scientific">Nicotiana sylvestris</name>
    <name type="common">Wood tobacco</name>
    <name type="synonym">South American tobacco</name>
    <dbReference type="NCBI Taxonomy" id="4096"/>
    <lineage>
        <taxon>Eukaryota</taxon>
        <taxon>Viridiplantae</taxon>
        <taxon>Streptophyta</taxon>
        <taxon>Embryophyta</taxon>
        <taxon>Tracheophyta</taxon>
        <taxon>Spermatophyta</taxon>
        <taxon>Magnoliopsida</taxon>
        <taxon>eudicotyledons</taxon>
        <taxon>Gunneridae</taxon>
        <taxon>Pentapetalae</taxon>
        <taxon>asterids</taxon>
        <taxon>lamiids</taxon>
        <taxon>Solanales</taxon>
        <taxon>Solanaceae</taxon>
        <taxon>Nicotianoideae</taxon>
        <taxon>Nicotianeae</taxon>
        <taxon>Nicotiana</taxon>
    </lineage>
</organism>
<evidence type="ECO:0000313" key="2">
    <source>
        <dbReference type="Proteomes" id="UP000189701"/>
    </source>
</evidence>
<dbReference type="Proteomes" id="UP000189701">
    <property type="component" value="Unplaced"/>
</dbReference>
<dbReference type="PANTHER" id="PTHR48302:SF2">
    <property type="entry name" value="DUF1985 DOMAIN-CONTAINING PROTEIN"/>
    <property type="match status" value="1"/>
</dbReference>
<dbReference type="RefSeq" id="XP_009799397.1">
    <property type="nucleotide sequence ID" value="XM_009801095.1"/>
</dbReference>
<sequence length="350" mass="39809">MPLAMQVWFYECCSNVDPKIALQVDNVVPRILNWRTTENQPNFAYLMNNMFNDKGNMIIYKDIHPNDIELAVIQIPLVDVAVENNPTPTHSDKSAEDSYDFSPTPDIQCKKKHDASVGPSSSPPHKKRKEQNIHPSNTAPVGVSEIAQNILHHNQLADLKNDEVSSLRKDLNSFKEYVVGEFKSLRSLINDNFKMFADHLQHNQQKESLHQRKKTTGRRDDGIEMPYEANLQDIPKHHRQIDTLVGDNIKSRVLGNTTSEVSCNTPHIDQEGVSTDYYVSQFELDDKFLPSQIPETRIVIHNSAKKVASTPLPSHKNRRPSTSVKLTPIFEKRHPFEDDSITGPHPTLII</sequence>
<dbReference type="PANTHER" id="PTHR48302">
    <property type="entry name" value="ULP1 PROTEASE FAMILY, C-TERMINAL CATALYTIC DOMAIN CONTAINING PROTEIN"/>
    <property type="match status" value="1"/>
</dbReference>